<reference evidence="2" key="1">
    <citation type="submission" date="2020-04" db="EMBL/GenBank/DDBJ databases">
        <authorList>
            <person name="Alioto T."/>
            <person name="Alioto T."/>
            <person name="Gomez Garrido J."/>
        </authorList>
    </citation>
    <scope>NUCLEOTIDE SEQUENCE</scope>
    <source>
        <strain evidence="2">A484AB</strain>
    </source>
</reference>
<sequence length="317" mass="35204">MYDFFILRGIESRRKASWECCSNHVKDNGRPHPTITSTHTNNTNNNINNVNTSNNNDDDNNAYNLTKPTDTTLIINNTNNNTTNVNTSNANDDDNNADEGNANNDSDSNFIDNQHNEDIVNNTNHNNDKGHGINTPSNDTNVQITITTTTATTSDSVQEPIMKRPRSSTCTQGTTQRVVIDEGSKLMVLDKDKKAQALCTLFSMKTLHNHVLPKGHVGIAIYYVVPDCTLKPVCPTEFDGDVIEKGGYYIWPIELLASHEKLLNVTGAEKYSNTHYSNYTAFPSTVLSIEASLTCNSFKFFSWTSVLAKESELVSRV</sequence>
<gene>
    <name evidence="2" type="ORF">PACLA_8A038244</name>
</gene>
<evidence type="ECO:0000256" key="1">
    <source>
        <dbReference type="SAM" id="MobiDB-lite"/>
    </source>
</evidence>
<feature type="compositionally biased region" description="Low complexity" evidence="1">
    <location>
        <begin position="98"/>
        <end position="109"/>
    </location>
</feature>
<feature type="region of interest" description="Disordered" evidence="1">
    <location>
        <begin position="152"/>
        <end position="173"/>
    </location>
</feature>
<organism evidence="2 3">
    <name type="scientific">Paramuricea clavata</name>
    <name type="common">Red gorgonian</name>
    <name type="synonym">Violescent sea-whip</name>
    <dbReference type="NCBI Taxonomy" id="317549"/>
    <lineage>
        <taxon>Eukaryota</taxon>
        <taxon>Metazoa</taxon>
        <taxon>Cnidaria</taxon>
        <taxon>Anthozoa</taxon>
        <taxon>Octocorallia</taxon>
        <taxon>Malacalcyonacea</taxon>
        <taxon>Plexauridae</taxon>
        <taxon>Paramuricea</taxon>
    </lineage>
</organism>
<dbReference type="EMBL" id="CACRXK020023717">
    <property type="protein sequence ID" value="CAB4038023.1"/>
    <property type="molecule type" value="Genomic_DNA"/>
</dbReference>
<evidence type="ECO:0000313" key="2">
    <source>
        <dbReference type="EMBL" id="CAB4038023.1"/>
    </source>
</evidence>
<feature type="compositionally biased region" description="Low complexity" evidence="1">
    <location>
        <begin position="34"/>
        <end position="55"/>
    </location>
</feature>
<accession>A0A7D9LVV9</accession>
<feature type="compositionally biased region" description="Low complexity" evidence="1">
    <location>
        <begin position="75"/>
        <end position="90"/>
    </location>
</feature>
<dbReference type="Proteomes" id="UP001152795">
    <property type="component" value="Unassembled WGS sequence"/>
</dbReference>
<protein>
    <submittedName>
        <fullName evidence="2">Uncharacterized protein</fullName>
    </submittedName>
</protein>
<dbReference type="OrthoDB" id="10577717at2759"/>
<proteinExistence type="predicted"/>
<keyword evidence="3" id="KW-1185">Reference proteome</keyword>
<name>A0A7D9LVV9_PARCT</name>
<feature type="region of interest" description="Disordered" evidence="1">
    <location>
        <begin position="29"/>
        <end position="61"/>
    </location>
</feature>
<feature type="region of interest" description="Disordered" evidence="1">
    <location>
        <begin position="75"/>
        <end position="140"/>
    </location>
</feature>
<comment type="caution">
    <text evidence="2">The sequence shown here is derived from an EMBL/GenBank/DDBJ whole genome shotgun (WGS) entry which is preliminary data.</text>
</comment>
<evidence type="ECO:0000313" key="3">
    <source>
        <dbReference type="Proteomes" id="UP001152795"/>
    </source>
</evidence>
<dbReference type="AlphaFoldDB" id="A0A7D9LVV9"/>